<feature type="region of interest" description="Disordered" evidence="1">
    <location>
        <begin position="201"/>
        <end position="266"/>
    </location>
</feature>
<feature type="region of interest" description="Disordered" evidence="1">
    <location>
        <begin position="90"/>
        <end position="167"/>
    </location>
</feature>
<dbReference type="EMBL" id="JBHFEH010000137">
    <property type="protein sequence ID" value="KAL2045813.1"/>
    <property type="molecule type" value="Genomic_DNA"/>
</dbReference>
<sequence>MDGLTLDDRIRTSRVLIYWNSLSHSERNTEKQQYSEEPCSAQMDWKHFYGKCHFFQIRRMEPSPLTRDGENFCEAYWNLDARIKAALTNTDRPRGSVNHTAGNRASSSRLPTRQSRTPLSRTVALLQDGASDDPPPYTSSQSNRAVDRPPPYELLHQERPRREQQQYEQRSGWMRYLGYLPAASVGGYFIPALADVARQRPMTSAARREQRRHEQPSSSDRFLESIQAARAATQGGSFVPQLPNNVARNERRTSPAGQGGSATPNR</sequence>
<name>A0ABR4AL38_9LECA</name>
<evidence type="ECO:0000313" key="2">
    <source>
        <dbReference type="EMBL" id="KAL2045813.1"/>
    </source>
</evidence>
<evidence type="ECO:0000256" key="1">
    <source>
        <dbReference type="SAM" id="MobiDB-lite"/>
    </source>
</evidence>
<dbReference type="Proteomes" id="UP001590951">
    <property type="component" value="Unassembled WGS sequence"/>
</dbReference>
<organism evidence="2 3">
    <name type="scientific">Lepraria finkii</name>
    <dbReference type="NCBI Taxonomy" id="1340010"/>
    <lineage>
        <taxon>Eukaryota</taxon>
        <taxon>Fungi</taxon>
        <taxon>Dikarya</taxon>
        <taxon>Ascomycota</taxon>
        <taxon>Pezizomycotina</taxon>
        <taxon>Lecanoromycetes</taxon>
        <taxon>OSLEUM clade</taxon>
        <taxon>Lecanoromycetidae</taxon>
        <taxon>Lecanorales</taxon>
        <taxon>Lecanorineae</taxon>
        <taxon>Stereocaulaceae</taxon>
        <taxon>Lepraria</taxon>
    </lineage>
</organism>
<reference evidence="2 3" key="1">
    <citation type="submission" date="2024-09" db="EMBL/GenBank/DDBJ databases">
        <title>Rethinking Asexuality: The Enigmatic Case of Functional Sexual Genes in Lepraria (Stereocaulaceae).</title>
        <authorList>
            <person name="Doellman M."/>
            <person name="Sun Y."/>
            <person name="Barcenas-Pena A."/>
            <person name="Lumbsch H.T."/>
            <person name="Grewe F."/>
        </authorList>
    </citation>
    <scope>NUCLEOTIDE SEQUENCE [LARGE SCALE GENOMIC DNA]</scope>
    <source>
        <strain evidence="2 3">Grewe 0041</strain>
    </source>
</reference>
<evidence type="ECO:0000313" key="3">
    <source>
        <dbReference type="Proteomes" id="UP001590951"/>
    </source>
</evidence>
<accession>A0ABR4AL38</accession>
<keyword evidence="3" id="KW-1185">Reference proteome</keyword>
<feature type="compositionally biased region" description="Basic and acidic residues" evidence="1">
    <location>
        <begin position="206"/>
        <end position="215"/>
    </location>
</feature>
<comment type="caution">
    <text evidence="2">The sequence shown here is derived from an EMBL/GenBank/DDBJ whole genome shotgun (WGS) entry which is preliminary data.</text>
</comment>
<proteinExistence type="predicted"/>
<feature type="compositionally biased region" description="Polar residues" evidence="1">
    <location>
        <begin position="97"/>
        <end position="120"/>
    </location>
</feature>
<protein>
    <submittedName>
        <fullName evidence="2">Uncharacterized protein</fullName>
    </submittedName>
</protein>
<gene>
    <name evidence="2" type="ORF">ABVK25_012052</name>
</gene>
<feature type="compositionally biased region" description="Basic and acidic residues" evidence="1">
    <location>
        <begin position="155"/>
        <end position="165"/>
    </location>
</feature>